<evidence type="ECO:0000313" key="2">
    <source>
        <dbReference type="EMBL" id="OCK42916.1"/>
    </source>
</evidence>
<dbReference type="NCBIfam" id="TIGR04390">
    <property type="entry name" value="OMP_YaiO_dom"/>
    <property type="match status" value="1"/>
</dbReference>
<dbReference type="Pfam" id="PF19413">
    <property type="entry name" value="YaiO"/>
    <property type="match status" value="1"/>
</dbReference>
<accession>A0A1B9XZI4</accession>
<dbReference type="AlphaFoldDB" id="A0A1B9XZI4"/>
<proteinExistence type="predicted"/>
<dbReference type="Gene3D" id="1.25.40.10">
    <property type="entry name" value="Tetratricopeptide repeat domain"/>
    <property type="match status" value="1"/>
</dbReference>
<dbReference type="Proteomes" id="UP000093186">
    <property type="component" value="Unassembled WGS sequence"/>
</dbReference>
<reference evidence="2 3" key="1">
    <citation type="submission" date="2016-06" db="EMBL/GenBank/DDBJ databases">
        <title>Draft Genome Sequence of Tenacibaculum soleae UCD-KL19.</title>
        <authorList>
            <person name="Eisen J.A."/>
            <person name="Coil D.A."/>
            <person name="Lujan K.M."/>
        </authorList>
    </citation>
    <scope>NUCLEOTIDE SEQUENCE [LARGE SCALE GENOMIC DNA]</scope>
    <source>
        <strain evidence="2 3">UCD-KL19</strain>
    </source>
</reference>
<evidence type="ECO:0000313" key="3">
    <source>
        <dbReference type="Proteomes" id="UP000093186"/>
    </source>
</evidence>
<dbReference type="InterPro" id="IPR011990">
    <property type="entry name" value="TPR-like_helical_dom_sf"/>
</dbReference>
<dbReference type="STRING" id="447689.BA195_08400"/>
<organism evidence="2 3">
    <name type="scientific">Tenacibaculum soleae</name>
    <dbReference type="NCBI Taxonomy" id="447689"/>
    <lineage>
        <taxon>Bacteria</taxon>
        <taxon>Pseudomonadati</taxon>
        <taxon>Bacteroidota</taxon>
        <taxon>Flavobacteriia</taxon>
        <taxon>Flavobacteriales</taxon>
        <taxon>Flavobacteriaceae</taxon>
        <taxon>Tenacibaculum</taxon>
    </lineage>
</organism>
<dbReference type="SUPFAM" id="SSF48452">
    <property type="entry name" value="TPR-like"/>
    <property type="match status" value="1"/>
</dbReference>
<dbReference type="InterPro" id="IPR030887">
    <property type="entry name" value="Beta-barrel_YaiO"/>
</dbReference>
<protein>
    <recommendedName>
        <fullName evidence="1">YaiO beta-barrel domain-containing protein</fullName>
    </recommendedName>
</protein>
<evidence type="ECO:0000259" key="1">
    <source>
        <dbReference type="Pfam" id="PF19413"/>
    </source>
</evidence>
<comment type="caution">
    <text evidence="2">The sequence shown here is derived from an EMBL/GenBank/DDBJ whole genome shotgun (WGS) entry which is preliminary data.</text>
</comment>
<dbReference type="EMBL" id="MAKX01000002">
    <property type="protein sequence ID" value="OCK42916.1"/>
    <property type="molecule type" value="Genomic_DNA"/>
</dbReference>
<sequence>MLKMIIKNRGLYTKKMFYGIVKNILVVFCFFYITNTQAQKKELNVDSLYYKANDFYKKKAYTKALPIVNLALNLAPNYIDIRVLRIRVLQRLKKIEVAENDIQYIVSHDKAITYKNLVLAQINLIKTTNELNDFITKVEIFYEADLDFELSKAEAYLRLEDKKTTEFLVNKISNHPLNKEQKYRYRKLLKKIKNSQISVYYDINSFMKEYPTTKSWHTIQLEYMKFLEKYSLGARVTYSKHFVDDAVLYEVESYPVFSDKMYGFINISASSKADFFQNYGVKASLYYTVVKWIEVEGGFRYLSYNTDNFLSYVIGATSYQNKFYLNARVFLGPKINGDFIQNYQANVRYYYDNTENYVSVRVGTGISPDEASRFIQVTSNPSLNSYYATIGATKRLNDNYNISANIGFLTEELTGNKRGNQLIGNIGLKYRF</sequence>
<dbReference type="OrthoDB" id="742239at2"/>
<name>A0A1B9XZI4_9FLAO</name>
<keyword evidence="3" id="KW-1185">Reference proteome</keyword>
<feature type="domain" description="YaiO beta-barrel" evidence="1">
    <location>
        <begin position="195"/>
        <end position="370"/>
    </location>
</feature>
<gene>
    <name evidence="2" type="ORF">BA195_08400</name>
</gene>